<dbReference type="PROSITE" id="PS50850">
    <property type="entry name" value="MFS"/>
    <property type="match status" value="1"/>
</dbReference>
<keyword evidence="2 5" id="KW-0812">Transmembrane</keyword>
<evidence type="ECO:0000259" key="6">
    <source>
        <dbReference type="PROSITE" id="PS50850"/>
    </source>
</evidence>
<dbReference type="InterPro" id="IPR020846">
    <property type="entry name" value="MFS_dom"/>
</dbReference>
<keyword evidence="8" id="KW-1185">Reference proteome</keyword>
<feature type="transmembrane region" description="Helical" evidence="5">
    <location>
        <begin position="196"/>
        <end position="218"/>
    </location>
</feature>
<comment type="caution">
    <text evidence="7">The sequence shown here is derived from an EMBL/GenBank/DDBJ whole genome shotgun (WGS) entry which is preliminary data.</text>
</comment>
<dbReference type="PANTHER" id="PTHR23501:SF198">
    <property type="entry name" value="AZOLE RESISTANCE PROTEIN 1-RELATED"/>
    <property type="match status" value="1"/>
</dbReference>
<keyword evidence="4 5" id="KW-0472">Membrane</keyword>
<feature type="transmembrane region" description="Helical" evidence="5">
    <location>
        <begin position="137"/>
        <end position="157"/>
    </location>
</feature>
<dbReference type="EMBL" id="JAULSR010000001">
    <property type="protein sequence ID" value="KAK0635774.1"/>
    <property type="molecule type" value="Genomic_DNA"/>
</dbReference>
<feature type="domain" description="Major facilitator superfamily (MFS) profile" evidence="6">
    <location>
        <begin position="43"/>
        <end position="538"/>
    </location>
</feature>
<evidence type="ECO:0000313" key="7">
    <source>
        <dbReference type="EMBL" id="KAK0635774.1"/>
    </source>
</evidence>
<dbReference type="Gene3D" id="1.20.1720.10">
    <property type="entry name" value="Multidrug resistance protein D"/>
    <property type="match status" value="1"/>
</dbReference>
<evidence type="ECO:0000256" key="4">
    <source>
        <dbReference type="ARBA" id="ARBA00023136"/>
    </source>
</evidence>
<dbReference type="GO" id="GO:0022857">
    <property type="term" value="F:transmembrane transporter activity"/>
    <property type="evidence" value="ECO:0007669"/>
    <property type="project" value="InterPro"/>
</dbReference>
<comment type="subcellular location">
    <subcellularLocation>
        <location evidence="1">Membrane</location>
        <topology evidence="1">Multi-pass membrane protein</topology>
    </subcellularLocation>
</comment>
<dbReference type="GO" id="GO:0005886">
    <property type="term" value="C:plasma membrane"/>
    <property type="evidence" value="ECO:0007669"/>
    <property type="project" value="TreeGrafter"/>
</dbReference>
<dbReference type="SUPFAM" id="SSF103473">
    <property type="entry name" value="MFS general substrate transporter"/>
    <property type="match status" value="1"/>
</dbReference>
<dbReference type="InterPro" id="IPR036259">
    <property type="entry name" value="MFS_trans_sf"/>
</dbReference>
<organism evidence="7 8">
    <name type="scientific">Bombardia bombarda</name>
    <dbReference type="NCBI Taxonomy" id="252184"/>
    <lineage>
        <taxon>Eukaryota</taxon>
        <taxon>Fungi</taxon>
        <taxon>Dikarya</taxon>
        <taxon>Ascomycota</taxon>
        <taxon>Pezizomycotina</taxon>
        <taxon>Sordariomycetes</taxon>
        <taxon>Sordariomycetidae</taxon>
        <taxon>Sordariales</taxon>
        <taxon>Lasiosphaeriaceae</taxon>
        <taxon>Bombardia</taxon>
    </lineage>
</organism>
<evidence type="ECO:0000256" key="5">
    <source>
        <dbReference type="SAM" id="Phobius"/>
    </source>
</evidence>
<evidence type="ECO:0000256" key="2">
    <source>
        <dbReference type="ARBA" id="ARBA00022692"/>
    </source>
</evidence>
<evidence type="ECO:0000256" key="1">
    <source>
        <dbReference type="ARBA" id="ARBA00004141"/>
    </source>
</evidence>
<proteinExistence type="predicted"/>
<dbReference type="PANTHER" id="PTHR23501">
    <property type="entry name" value="MAJOR FACILITATOR SUPERFAMILY"/>
    <property type="match status" value="1"/>
</dbReference>
<dbReference type="Gene3D" id="1.20.1250.20">
    <property type="entry name" value="MFS general substrate transporter like domains"/>
    <property type="match status" value="1"/>
</dbReference>
<dbReference type="Pfam" id="PF07690">
    <property type="entry name" value="MFS_1"/>
    <property type="match status" value="1"/>
</dbReference>
<feature type="transmembrane region" description="Helical" evidence="5">
    <location>
        <begin position="345"/>
        <end position="365"/>
    </location>
</feature>
<protein>
    <submittedName>
        <fullName evidence="7">Major facilitator superfamily domain-containing protein</fullName>
    </submittedName>
</protein>
<dbReference type="InterPro" id="IPR011701">
    <property type="entry name" value="MFS"/>
</dbReference>
<gene>
    <name evidence="7" type="ORF">B0T17DRAFT_480634</name>
</gene>
<feature type="transmembrane region" description="Helical" evidence="5">
    <location>
        <begin position="169"/>
        <end position="189"/>
    </location>
</feature>
<evidence type="ECO:0000256" key="3">
    <source>
        <dbReference type="ARBA" id="ARBA00022989"/>
    </source>
</evidence>
<feature type="transmembrane region" description="Helical" evidence="5">
    <location>
        <begin position="308"/>
        <end position="333"/>
    </location>
</feature>
<feature type="transmembrane region" description="Helical" evidence="5">
    <location>
        <begin position="99"/>
        <end position="125"/>
    </location>
</feature>
<accession>A0AA39XKQ3</accession>
<name>A0AA39XKQ3_9PEZI</name>
<feature type="transmembrane region" description="Helical" evidence="5">
    <location>
        <begin position="272"/>
        <end position="288"/>
    </location>
</feature>
<feature type="transmembrane region" description="Helical" evidence="5">
    <location>
        <begin position="445"/>
        <end position="463"/>
    </location>
</feature>
<feature type="transmembrane region" description="Helical" evidence="5">
    <location>
        <begin position="516"/>
        <end position="536"/>
    </location>
</feature>
<evidence type="ECO:0000313" key="8">
    <source>
        <dbReference type="Proteomes" id="UP001174934"/>
    </source>
</evidence>
<dbReference type="AlphaFoldDB" id="A0AA39XKQ3"/>
<feature type="transmembrane region" description="Helical" evidence="5">
    <location>
        <begin position="371"/>
        <end position="393"/>
    </location>
</feature>
<feature type="transmembrane region" description="Helical" evidence="5">
    <location>
        <begin position="405"/>
        <end position="425"/>
    </location>
</feature>
<reference evidence="7" key="1">
    <citation type="submission" date="2023-06" db="EMBL/GenBank/DDBJ databases">
        <title>Genome-scale phylogeny and comparative genomics of the fungal order Sordariales.</title>
        <authorList>
            <consortium name="Lawrence Berkeley National Laboratory"/>
            <person name="Hensen N."/>
            <person name="Bonometti L."/>
            <person name="Westerberg I."/>
            <person name="Brannstrom I.O."/>
            <person name="Guillou S."/>
            <person name="Cros-Aarteil S."/>
            <person name="Calhoun S."/>
            <person name="Haridas S."/>
            <person name="Kuo A."/>
            <person name="Mondo S."/>
            <person name="Pangilinan J."/>
            <person name="Riley R."/>
            <person name="LaButti K."/>
            <person name="Andreopoulos B."/>
            <person name="Lipzen A."/>
            <person name="Chen C."/>
            <person name="Yanf M."/>
            <person name="Daum C."/>
            <person name="Ng V."/>
            <person name="Clum A."/>
            <person name="Steindorff A."/>
            <person name="Ohm R."/>
            <person name="Martin F."/>
            <person name="Silar P."/>
            <person name="Natvig D."/>
            <person name="Lalanne C."/>
            <person name="Gautier V."/>
            <person name="Ament-velasquez S.L."/>
            <person name="Kruys A."/>
            <person name="Hutchinson M.I."/>
            <person name="Powell A.J."/>
            <person name="Barry K."/>
            <person name="Miller A.N."/>
            <person name="Grigoriev I.V."/>
            <person name="Debuchy R."/>
            <person name="Gladieux P."/>
            <person name="Thoren M.H."/>
            <person name="Johannesson H."/>
        </authorList>
    </citation>
    <scope>NUCLEOTIDE SEQUENCE</scope>
    <source>
        <strain evidence="7">SMH3391-2</strain>
    </source>
</reference>
<keyword evidence="3 5" id="KW-1133">Transmembrane helix</keyword>
<sequence>MTAPALNPTPLNLHRRPPRKLLKTGAITKDLDVVLEPWRKAIITFALALAGFMVGLDQSIIEPALPTIVAQFRSVNDIGAYTSAYLLPQCVLQPLCNKLYSLFAFSAVYISSIVLFCGGCIMCATSTSSNVFICGRALSGTGAVGLSIGGFRMLALMPESAGQNISMGVFSLVLGSSIVVGPIIGGAITQGIGWHWMFWLNIPVLACVLLCIVAAMLFEGPDLRGEKYELPLLDKIASLDWVGTALLVLTLCPLILGIGFGQTDGWTAARPLVMFGLSAGSLGLLVWQQRTTKGDVIFDPEVVLHRSVWTTAGLFFSALSSTAVLVLFMPFLFQKEKGMSPRVSGFLSFPMAGTLALSTFVFSVLSTMLPYFNPLAILGSTLFLVSNVLFITLSTDGSHQTIPQIVGYEVIAGLGLGMAWLAEIIYPRSALTKHQLAASLGYTRMLQQVGAAIAVQIAAAVFTRTLIGELAALLLAPEVISALLHGADAASGGLELPDWAEKAVATAYGRAIRRGFIPATIWAALAFLFSLALPWTRLKGGVTAERRVTDTADGDAADGDAAAGHVNESVSASVRRGELGQLPMVNQ</sequence>
<feature type="transmembrane region" description="Helical" evidence="5">
    <location>
        <begin position="238"/>
        <end position="260"/>
    </location>
</feature>
<dbReference type="Proteomes" id="UP001174934">
    <property type="component" value="Unassembled WGS sequence"/>
</dbReference>